<dbReference type="UniPathway" id="UPA00886"/>
<dbReference type="PANTHER" id="PTHR10782:SF4">
    <property type="entry name" value="TONALLI, ISOFORM E"/>
    <property type="match status" value="1"/>
</dbReference>
<dbReference type="STRING" id="94643.A0A2A9LXX5"/>
<dbReference type="KEGG" id="bbes:BESB_027630"/>
<sequence>MCRELGLPHSGRRKQVLVQALYDYQRSNGGIPTQLVTRFAGRHAQNSAAARGFSQHVQHAAQALPAHHGQPPGHHYIPPYSSSANYSHDSSLNLYPSSSHRGGHSASSSNPHGRANQPLLAGSAAEGLAAPTAPPPATFANRGFHGATVNGALHAGSTQAADGRTAFASLVHQGGAPQDAEFGGASAATPGTGLYAKCLCRGAAGNAGPRKGHTAAALKCSTCGGWNHPGCYPAECNTQSFVCSMCRMKRLDPFYPVAEVLWEARLELSHYAFELNAQNLRKWRAEGKEVIVRCMQVDLQPLYQTWPKSINITVNGRTEETVAAPSWEHKRRDTPIPITQYLKTSRNRIEFTWTNYDEPQQFHLAVLLCESKTPDALANQVWQQGQVAEADAEKRVLDIIGNRSGKDSAQSSADDSDDDDVMCLEVTRRIKLLCPVTFTRIEVPCRGRACRHLQCYDLAGYLLVTKNTKAFNTRWKCPECHLYVRPDELVVDGFVQKVLSNTDEEATVVELEPDASFRVVTEKELKEESKRAEEQRQLASNAGMRGLKDGGRQASPEGETNLSRDGPAKKAFEVVEMLSDSDDEADETANGDAGEAPPPAVSDATGAPETETDLASGAQAAEQAKARLPKPPVAYEGSGAPPSMTVESGDRQKENALANGPTDGHATSRERPRVDDEDCLPPQPKRPRRVVTSPCSSPRPKDVPCAPLSDAPPMAGEGGAAARPPAPPSACGCTGAGASSSVPASSPAPPPGAAAAVAQQPCPLPPPSPLPPTLQGARGEEPDIFVVLSSDEEDDFPALPAGVQAASGAGASRATSDQDRAGERPREDGADAGRRALLACDPKKSGKGGGRRQTMLRFKQKQELPSSDSSPAPALSSSGFTLPGGAAAADAAAAFASLAPQGGTFSPFSGALGQGAATSHYASPVPQSVPDHVGLPAISGAPLQHSLNFSSLAGAAADNPISVIDSSDGEDEEEEAGDDAAGEPQHQPEAASPCAESVTQQEPLGSGNPPQEKESQPATAAADAGTRASRDQVGATPSSIRMRSAQSANSSDPHRAAAARSLAVPRVSSSSSFSSSSAAAHSSAELARGAASEYSPGARGARGTDAEGARTDGENPPATLQPWLCAPPGAAPAATDSPEHERAHAPAPRQAEGASDPAPVEAFRSGGAEAERGSLSDYSKSRAGGAGDAPQVSAQTTVKRARAPVVPPPLFVTSRPPAKSGEGRGARISSAGLEVAPPASRDPRDGQHATGAGGRASEAAPLPPAAPAQAASASVSTGARANHAVCSSVPAVPHGVAASGGAPEPGGTQLNLCEASTGSAGPLLASSGSASGLQAPALHAPAAVRLGTRQDLCQAPGQEPLVQGAFNESSGATANVASPLSSFRPASAAEGASTDPGMLVSALPPAGSPAAAARATVSARAPYSEPGAPVAQVGPEAVAAGPAAAACPAAPVVPGSAAVSGGQQAPQPHWAFHVSLPSSSSEGAPFLLPSVQRHGSGSQGGPGEARDSGAGGPRVGTAQQQQEIELHRQRLQRKSEEDLQLLLSQQEAAAGFAPMPRTVLSGLHRAQLGASASSALPAGLAFLPAGGAGAADCYQAPQGEEEDGSCDAYGAADLFGRSFFSPPPPCVFARAAAPHGMPAFGTPGTRRQRPAGDAQESGAGEFAQVSEGASESDVSASARAGVPTEHALNWTEFHSVLNAEAEDQRTQQTLSALFGPSKPSDPAAASALAPSCVASWAPGQRPGRRSPFVPENALAARPRLGGRPHSLHSAEGLSAERLGGEGGASGASGAVSSRNGEIGGSLWPRRDEGARGQFASYLHQQSS</sequence>
<evidence type="ECO:0000259" key="6">
    <source>
        <dbReference type="PROSITE" id="PS51044"/>
    </source>
</evidence>
<dbReference type="GO" id="GO:0008270">
    <property type="term" value="F:zinc ion binding"/>
    <property type="evidence" value="ECO:0007669"/>
    <property type="project" value="UniProtKB-KW"/>
</dbReference>
<dbReference type="VEuPathDB" id="ToxoDB:BESB_027630"/>
<dbReference type="InterPro" id="IPR038654">
    <property type="entry name" value="PINIT_sf"/>
</dbReference>
<evidence type="ECO:0000256" key="3">
    <source>
        <dbReference type="ARBA" id="ARBA00022833"/>
    </source>
</evidence>
<evidence type="ECO:0000313" key="8">
    <source>
        <dbReference type="Proteomes" id="UP000224006"/>
    </source>
</evidence>
<feature type="compositionally biased region" description="Basic and acidic residues" evidence="5">
    <location>
        <begin position="1102"/>
        <end position="1113"/>
    </location>
</feature>
<comment type="caution">
    <text evidence="7">The sequence shown here is derived from an EMBL/GenBank/DDBJ whole genome shotgun (WGS) entry which is preliminary data.</text>
</comment>
<dbReference type="Gene3D" id="2.60.120.780">
    <property type="entry name" value="PINIT domain"/>
    <property type="match status" value="1"/>
</dbReference>
<protein>
    <submittedName>
        <fullName evidence="7">MIZ/SP-RING zinc finger domain-containing protein</fullName>
    </submittedName>
</protein>
<reference evidence="7 8" key="1">
    <citation type="submission" date="2017-09" db="EMBL/GenBank/DDBJ databases">
        <title>Genome sequencing of Besnoitia besnoiti strain Bb-Ger1.</title>
        <authorList>
            <person name="Schares G."/>
            <person name="Venepally P."/>
            <person name="Lorenzi H.A."/>
        </authorList>
    </citation>
    <scope>NUCLEOTIDE SEQUENCE [LARGE SCALE GENOMIC DNA]</scope>
    <source>
        <strain evidence="7 8">Bb-Ger1</strain>
    </source>
</reference>
<feature type="compositionally biased region" description="Acidic residues" evidence="5">
    <location>
        <begin position="579"/>
        <end position="589"/>
    </location>
</feature>
<feature type="compositionally biased region" description="Low complexity" evidence="5">
    <location>
        <begin position="801"/>
        <end position="815"/>
    </location>
</feature>
<accession>A0A2A9LXX5</accession>
<keyword evidence="2 4" id="KW-0863">Zinc-finger</keyword>
<feature type="compositionally biased region" description="Polar residues" evidence="5">
    <location>
        <begin position="1035"/>
        <end position="1051"/>
    </location>
</feature>
<proteinExistence type="predicted"/>
<dbReference type="Proteomes" id="UP000224006">
    <property type="component" value="Unassembled WGS sequence"/>
</dbReference>
<keyword evidence="3" id="KW-0862">Zinc</keyword>
<dbReference type="GO" id="GO:0016925">
    <property type="term" value="P:protein sumoylation"/>
    <property type="evidence" value="ECO:0007669"/>
    <property type="project" value="UniProtKB-UniPathway"/>
</dbReference>
<dbReference type="RefSeq" id="XP_029215337.1">
    <property type="nucleotide sequence ID" value="XM_029361437.1"/>
</dbReference>
<feature type="compositionally biased region" description="Low complexity" evidence="5">
    <location>
        <begin position="864"/>
        <end position="878"/>
    </location>
</feature>
<feature type="compositionally biased region" description="Low complexity" evidence="5">
    <location>
        <begin position="1056"/>
        <end position="1091"/>
    </location>
</feature>
<evidence type="ECO:0000313" key="7">
    <source>
        <dbReference type="EMBL" id="PFH31328.1"/>
    </source>
</evidence>
<evidence type="ECO:0000256" key="5">
    <source>
        <dbReference type="SAM" id="MobiDB-lite"/>
    </source>
</evidence>
<feature type="domain" description="SP-RING-type" evidence="6">
    <location>
        <begin position="417"/>
        <end position="504"/>
    </location>
</feature>
<keyword evidence="1" id="KW-0479">Metal-binding</keyword>
<evidence type="ECO:0000256" key="4">
    <source>
        <dbReference type="PROSITE-ProRule" id="PRU00452"/>
    </source>
</evidence>
<feature type="region of interest" description="Disordered" evidence="5">
    <location>
        <begin position="522"/>
        <end position="883"/>
    </location>
</feature>
<dbReference type="GeneID" id="40307815"/>
<feature type="region of interest" description="Disordered" evidence="5">
    <location>
        <begin position="61"/>
        <end position="118"/>
    </location>
</feature>
<dbReference type="PANTHER" id="PTHR10782">
    <property type="entry name" value="ZINC FINGER MIZ DOMAIN-CONTAINING PROTEIN"/>
    <property type="match status" value="1"/>
</dbReference>
<dbReference type="Gene3D" id="3.30.40.10">
    <property type="entry name" value="Zinc/RING finger domain, C3HC4 (zinc finger)"/>
    <property type="match status" value="1"/>
</dbReference>
<dbReference type="Pfam" id="PF02891">
    <property type="entry name" value="zf-MIZ"/>
    <property type="match status" value="1"/>
</dbReference>
<evidence type="ECO:0000256" key="2">
    <source>
        <dbReference type="ARBA" id="ARBA00022771"/>
    </source>
</evidence>
<feature type="compositionally biased region" description="Basic and acidic residues" evidence="5">
    <location>
        <begin position="816"/>
        <end position="834"/>
    </location>
</feature>
<feature type="region of interest" description="Disordered" evidence="5">
    <location>
        <begin position="1638"/>
        <end position="1680"/>
    </location>
</feature>
<feature type="compositionally biased region" description="Low complexity" evidence="5">
    <location>
        <begin position="1018"/>
        <end position="1027"/>
    </location>
</feature>
<feature type="compositionally biased region" description="Acidic residues" evidence="5">
    <location>
        <begin position="967"/>
        <end position="981"/>
    </location>
</feature>
<dbReference type="PROSITE" id="PS51044">
    <property type="entry name" value="ZF_SP_RING"/>
    <property type="match status" value="1"/>
</dbReference>
<feature type="compositionally biased region" description="Gly residues" evidence="5">
    <location>
        <begin position="1497"/>
        <end position="1514"/>
    </location>
</feature>
<dbReference type="GO" id="GO:0061665">
    <property type="term" value="F:SUMO ligase activity"/>
    <property type="evidence" value="ECO:0007669"/>
    <property type="project" value="TreeGrafter"/>
</dbReference>
<feature type="region of interest" description="Disordered" evidence="5">
    <location>
        <begin position="955"/>
        <end position="1274"/>
    </location>
</feature>
<feature type="region of interest" description="Disordered" evidence="5">
    <location>
        <begin position="1483"/>
        <end position="1524"/>
    </location>
</feature>
<dbReference type="CDD" id="cd16650">
    <property type="entry name" value="SP-RING_PIAS-like"/>
    <property type="match status" value="1"/>
</dbReference>
<organism evidence="7 8">
    <name type="scientific">Besnoitia besnoiti</name>
    <name type="common">Apicomplexan protozoan</name>
    <dbReference type="NCBI Taxonomy" id="94643"/>
    <lineage>
        <taxon>Eukaryota</taxon>
        <taxon>Sar</taxon>
        <taxon>Alveolata</taxon>
        <taxon>Apicomplexa</taxon>
        <taxon>Conoidasida</taxon>
        <taxon>Coccidia</taxon>
        <taxon>Eucoccidiorida</taxon>
        <taxon>Eimeriorina</taxon>
        <taxon>Sarcocystidae</taxon>
        <taxon>Besnoitia</taxon>
    </lineage>
</organism>
<feature type="compositionally biased region" description="Basic and acidic residues" evidence="5">
    <location>
        <begin position="522"/>
        <end position="536"/>
    </location>
</feature>
<dbReference type="OrthoDB" id="28127at2759"/>
<dbReference type="GO" id="GO:0000785">
    <property type="term" value="C:chromatin"/>
    <property type="evidence" value="ECO:0007669"/>
    <property type="project" value="TreeGrafter"/>
</dbReference>
<name>A0A2A9LXX5_BESBE</name>
<feature type="compositionally biased region" description="Low complexity" evidence="5">
    <location>
        <begin position="81"/>
        <end position="109"/>
    </location>
</feature>
<keyword evidence="8" id="KW-1185">Reference proteome</keyword>
<feature type="compositionally biased region" description="Pro residues" evidence="5">
    <location>
        <begin position="762"/>
        <end position="772"/>
    </location>
</feature>
<feature type="region of interest" description="Disordered" evidence="5">
    <location>
        <begin position="903"/>
        <end position="941"/>
    </location>
</feature>
<gene>
    <name evidence="7" type="ORF">BESB_027630</name>
</gene>
<evidence type="ECO:0000256" key="1">
    <source>
        <dbReference type="ARBA" id="ARBA00022723"/>
    </source>
</evidence>
<feature type="region of interest" description="Disordered" evidence="5">
    <location>
        <begin position="1757"/>
        <end position="1807"/>
    </location>
</feature>
<dbReference type="EMBL" id="NWUJ01000015">
    <property type="protein sequence ID" value="PFH31328.1"/>
    <property type="molecule type" value="Genomic_DNA"/>
</dbReference>
<dbReference type="InterPro" id="IPR004181">
    <property type="entry name" value="Znf_MIZ"/>
</dbReference>
<feature type="compositionally biased region" description="Low complexity" evidence="5">
    <location>
        <begin position="711"/>
        <end position="745"/>
    </location>
</feature>
<dbReference type="InterPro" id="IPR013083">
    <property type="entry name" value="Znf_RING/FYVE/PHD"/>
</dbReference>